<dbReference type="SUPFAM" id="SSF50993">
    <property type="entry name" value="Peptidase/esterase 'gauge' domain"/>
    <property type="match status" value="1"/>
</dbReference>
<reference evidence="2 3" key="1">
    <citation type="submission" date="2017-03" db="EMBL/GenBank/DDBJ databases">
        <title>Genome Survey of Euroglyphus maynei.</title>
        <authorList>
            <person name="Arlian L.G."/>
            <person name="Morgan M.S."/>
            <person name="Rider S.D."/>
        </authorList>
    </citation>
    <scope>NUCLEOTIDE SEQUENCE [LARGE SCALE GENOMIC DNA]</scope>
    <source>
        <strain evidence="2">Arlian Lab</strain>
        <tissue evidence="2">Whole body</tissue>
    </source>
</reference>
<feature type="non-terminal residue" evidence="2">
    <location>
        <position position="196"/>
    </location>
</feature>
<proteinExistence type="predicted"/>
<evidence type="ECO:0000313" key="2">
    <source>
        <dbReference type="EMBL" id="OTF71566.1"/>
    </source>
</evidence>
<dbReference type="EMBL" id="MUJZ01060356">
    <property type="protein sequence ID" value="OTF71566.1"/>
    <property type="molecule type" value="Genomic_DNA"/>
</dbReference>
<gene>
    <name evidence="2" type="ORF">BLA29_011978</name>
</gene>
<dbReference type="Proteomes" id="UP000194236">
    <property type="component" value="Unassembled WGS sequence"/>
</dbReference>
<dbReference type="InterPro" id="IPR023302">
    <property type="entry name" value="Pept_S9A_N"/>
</dbReference>
<feature type="domain" description="Peptidase S9A N-terminal" evidence="1">
    <location>
        <begin position="13"/>
        <end position="155"/>
    </location>
</feature>
<dbReference type="OrthoDB" id="248387at2759"/>
<sequence length="196" mass="22891">DNRTEIDGKLLLQPIISAFDANYEYISNDGPIHYILTNRNASNYRLIKVNLTDSDSLRESKWEDLIPEHSDEVLRSLRIVNDNFIICHYIRDVKSRLEIRNLTDGTLIKMLNTPIGSVEWITGQRKNDSQVFFSITSFLTPTSIYRIKLNDLNLEPTIYRQSWPKNFNAKQFITKHVFYKSKDGTKIPLFIAHKKV</sequence>
<name>A0A1Y3AVT6_EURMA</name>
<dbReference type="Pfam" id="PF02897">
    <property type="entry name" value="Peptidase_S9_N"/>
    <property type="match status" value="1"/>
</dbReference>
<evidence type="ECO:0000313" key="3">
    <source>
        <dbReference type="Proteomes" id="UP000194236"/>
    </source>
</evidence>
<organism evidence="2 3">
    <name type="scientific">Euroglyphus maynei</name>
    <name type="common">Mayne's house dust mite</name>
    <dbReference type="NCBI Taxonomy" id="6958"/>
    <lineage>
        <taxon>Eukaryota</taxon>
        <taxon>Metazoa</taxon>
        <taxon>Ecdysozoa</taxon>
        <taxon>Arthropoda</taxon>
        <taxon>Chelicerata</taxon>
        <taxon>Arachnida</taxon>
        <taxon>Acari</taxon>
        <taxon>Acariformes</taxon>
        <taxon>Sarcoptiformes</taxon>
        <taxon>Astigmata</taxon>
        <taxon>Psoroptidia</taxon>
        <taxon>Analgoidea</taxon>
        <taxon>Pyroglyphidae</taxon>
        <taxon>Pyroglyphinae</taxon>
        <taxon>Euroglyphus</taxon>
    </lineage>
</organism>
<protein>
    <recommendedName>
        <fullName evidence="1">Peptidase S9A N-terminal domain-containing protein</fullName>
    </recommendedName>
</protein>
<feature type="non-terminal residue" evidence="2">
    <location>
        <position position="1"/>
    </location>
</feature>
<dbReference type="PANTHER" id="PTHR42881">
    <property type="entry name" value="PROLYL ENDOPEPTIDASE"/>
    <property type="match status" value="1"/>
</dbReference>
<dbReference type="InterPro" id="IPR051167">
    <property type="entry name" value="Prolyl_oligopep/macrocyclase"/>
</dbReference>
<dbReference type="GO" id="GO:0005829">
    <property type="term" value="C:cytosol"/>
    <property type="evidence" value="ECO:0007669"/>
    <property type="project" value="TreeGrafter"/>
</dbReference>
<dbReference type="Gene3D" id="2.130.10.120">
    <property type="entry name" value="Prolyl oligopeptidase, N-terminal domain"/>
    <property type="match status" value="1"/>
</dbReference>
<accession>A0A1Y3AVT6</accession>
<keyword evidence="3" id="KW-1185">Reference proteome</keyword>
<evidence type="ECO:0000259" key="1">
    <source>
        <dbReference type="Pfam" id="PF02897"/>
    </source>
</evidence>
<comment type="caution">
    <text evidence="2">The sequence shown here is derived from an EMBL/GenBank/DDBJ whole genome shotgun (WGS) entry which is preliminary data.</text>
</comment>
<dbReference type="GO" id="GO:0070012">
    <property type="term" value="F:oligopeptidase activity"/>
    <property type="evidence" value="ECO:0007669"/>
    <property type="project" value="TreeGrafter"/>
</dbReference>
<dbReference type="PANTHER" id="PTHR42881:SF2">
    <property type="entry name" value="PROLYL ENDOPEPTIDASE"/>
    <property type="match status" value="1"/>
</dbReference>
<dbReference type="GO" id="GO:0004252">
    <property type="term" value="F:serine-type endopeptidase activity"/>
    <property type="evidence" value="ECO:0007669"/>
    <property type="project" value="InterPro"/>
</dbReference>
<dbReference type="AlphaFoldDB" id="A0A1Y3AVT6"/>